<sequence>MILPSGKLESGKAHGRRRTADRPIHKTFPHTGVLGMNTTVSPVVVVFRALVVGTVDLKIEENRRRCAAGFDQSQPERKRITSGTMHRTTVRGGPVRLSSLVFDCRRRGKVRVVVFQWFADIVLVRWWLEKFKERVEGKGGAAVGSSPEGRKGGGEASGGKEAVVDEGEEDGGEGEGSG</sequence>
<feature type="compositionally biased region" description="Acidic residues" evidence="1">
    <location>
        <begin position="164"/>
        <end position="178"/>
    </location>
</feature>
<organism evidence="2 3">
    <name type="scientific">Datura stramonium</name>
    <name type="common">Jimsonweed</name>
    <name type="synonym">Common thornapple</name>
    <dbReference type="NCBI Taxonomy" id="4076"/>
    <lineage>
        <taxon>Eukaryota</taxon>
        <taxon>Viridiplantae</taxon>
        <taxon>Streptophyta</taxon>
        <taxon>Embryophyta</taxon>
        <taxon>Tracheophyta</taxon>
        <taxon>Spermatophyta</taxon>
        <taxon>Magnoliopsida</taxon>
        <taxon>eudicotyledons</taxon>
        <taxon>Gunneridae</taxon>
        <taxon>Pentapetalae</taxon>
        <taxon>asterids</taxon>
        <taxon>lamiids</taxon>
        <taxon>Solanales</taxon>
        <taxon>Solanaceae</taxon>
        <taxon>Solanoideae</taxon>
        <taxon>Datureae</taxon>
        <taxon>Datura</taxon>
    </lineage>
</organism>
<proteinExistence type="predicted"/>
<reference evidence="2 3" key="1">
    <citation type="journal article" date="2021" name="BMC Genomics">
        <title>Datura genome reveals duplications of psychoactive alkaloid biosynthetic genes and high mutation rate following tissue culture.</title>
        <authorList>
            <person name="Rajewski A."/>
            <person name="Carter-House D."/>
            <person name="Stajich J."/>
            <person name="Litt A."/>
        </authorList>
    </citation>
    <scope>NUCLEOTIDE SEQUENCE [LARGE SCALE GENOMIC DNA]</scope>
    <source>
        <strain evidence="2">AR-01</strain>
    </source>
</reference>
<evidence type="ECO:0000313" key="3">
    <source>
        <dbReference type="Proteomes" id="UP000823775"/>
    </source>
</evidence>
<accession>A0ABS8VQB6</accession>
<protein>
    <submittedName>
        <fullName evidence="2">Uncharacterized protein</fullName>
    </submittedName>
</protein>
<gene>
    <name evidence="2" type="ORF">HAX54_041287</name>
</gene>
<dbReference type="Proteomes" id="UP000823775">
    <property type="component" value="Unassembled WGS sequence"/>
</dbReference>
<evidence type="ECO:0000313" key="2">
    <source>
        <dbReference type="EMBL" id="MCE0482490.1"/>
    </source>
</evidence>
<dbReference type="EMBL" id="JACEIK010005949">
    <property type="protein sequence ID" value="MCE0482490.1"/>
    <property type="molecule type" value="Genomic_DNA"/>
</dbReference>
<evidence type="ECO:0000256" key="1">
    <source>
        <dbReference type="SAM" id="MobiDB-lite"/>
    </source>
</evidence>
<keyword evidence="3" id="KW-1185">Reference proteome</keyword>
<name>A0ABS8VQB6_DATST</name>
<comment type="caution">
    <text evidence="2">The sequence shown here is derived from an EMBL/GenBank/DDBJ whole genome shotgun (WGS) entry which is preliminary data.</text>
</comment>
<feature type="region of interest" description="Disordered" evidence="1">
    <location>
        <begin position="1"/>
        <end position="26"/>
    </location>
</feature>
<feature type="region of interest" description="Disordered" evidence="1">
    <location>
        <begin position="136"/>
        <end position="178"/>
    </location>
</feature>